<evidence type="ECO:0000259" key="3">
    <source>
        <dbReference type="Pfam" id="PF00535"/>
    </source>
</evidence>
<feature type="domain" description="Glycosyltransferase 2-like" evidence="3">
    <location>
        <begin position="5"/>
        <end position="149"/>
    </location>
</feature>
<proteinExistence type="predicted"/>
<protein>
    <submittedName>
        <fullName evidence="4">Glycosyltransferase</fullName>
        <ecNumber evidence="4">2.4.-.-</ecNumber>
    </submittedName>
</protein>
<dbReference type="InterPro" id="IPR001173">
    <property type="entry name" value="Glyco_trans_2-like"/>
</dbReference>
<name>A0ABT6D1C9_9LACO</name>
<dbReference type="CDD" id="cd00761">
    <property type="entry name" value="Glyco_tranf_GTA_type"/>
    <property type="match status" value="1"/>
</dbReference>
<keyword evidence="2 4" id="KW-0808">Transferase</keyword>
<keyword evidence="1 4" id="KW-0328">Glycosyltransferase</keyword>
<reference evidence="4" key="1">
    <citation type="submission" date="2023-03" db="EMBL/GenBank/DDBJ databases">
        <title>Comparative genomics of Weissella fermenti BK2, and weissella type species.</title>
        <authorList>
            <person name="Lee J.K."/>
            <person name="Baek J.H."/>
            <person name="Kim J.M."/>
            <person name="Choi D.G."/>
            <person name="Jeon C.O."/>
        </authorList>
    </citation>
    <scope>NUCLEOTIDE SEQUENCE</scope>
    <source>
        <strain evidence="4">BK2</strain>
    </source>
</reference>
<dbReference type="SUPFAM" id="SSF53448">
    <property type="entry name" value="Nucleotide-diphospho-sugar transferases"/>
    <property type="match status" value="1"/>
</dbReference>
<sequence length="234" mass="26871">MKKLSLIMPVYNVKSELMELLFQLKGLDLKDIEIIFIDDGSTDGSAELLESFNESVMHGNMTIISQCNKGVSAARNAGLIESTAEFIWFIDPDDLINIDLLGVVFDSLDKYDLIQFSYDRFSQLGDIEWEKHIPSKNITSLTKNNLFKKLATEEVEDYPWAHIAKKSLYVDNNLIFPVGRKYEDMATTYKLFQSAEKIGYFNVPLVYYRQREGSTVHTPTNQYLDDCSYDEIPD</sequence>
<evidence type="ECO:0000256" key="1">
    <source>
        <dbReference type="ARBA" id="ARBA00022676"/>
    </source>
</evidence>
<dbReference type="InterPro" id="IPR029044">
    <property type="entry name" value="Nucleotide-diphossugar_trans"/>
</dbReference>
<dbReference type="EMBL" id="JAOZFC020000001">
    <property type="protein sequence ID" value="MDF9299127.1"/>
    <property type="molecule type" value="Genomic_DNA"/>
</dbReference>
<dbReference type="GO" id="GO:0016757">
    <property type="term" value="F:glycosyltransferase activity"/>
    <property type="evidence" value="ECO:0007669"/>
    <property type="project" value="UniProtKB-KW"/>
</dbReference>
<dbReference type="Gene3D" id="3.90.550.10">
    <property type="entry name" value="Spore Coat Polysaccharide Biosynthesis Protein SpsA, Chain A"/>
    <property type="match status" value="1"/>
</dbReference>
<dbReference type="Pfam" id="PF00535">
    <property type="entry name" value="Glycos_transf_2"/>
    <property type="match status" value="1"/>
</dbReference>
<dbReference type="EC" id="2.4.-.-" evidence="4"/>
<evidence type="ECO:0000313" key="4">
    <source>
        <dbReference type="EMBL" id="MDF9299127.1"/>
    </source>
</evidence>
<accession>A0ABT6D1C9</accession>
<organism evidence="4 5">
    <name type="scientific">Weissella fermenti</name>
    <dbReference type="NCBI Taxonomy" id="2987699"/>
    <lineage>
        <taxon>Bacteria</taxon>
        <taxon>Bacillati</taxon>
        <taxon>Bacillota</taxon>
        <taxon>Bacilli</taxon>
        <taxon>Lactobacillales</taxon>
        <taxon>Lactobacillaceae</taxon>
        <taxon>Weissella</taxon>
    </lineage>
</organism>
<gene>
    <name evidence="4" type="ORF">OIT47_002220</name>
</gene>
<dbReference type="PANTHER" id="PTHR22916:SF51">
    <property type="entry name" value="GLYCOSYLTRANSFERASE EPSH-RELATED"/>
    <property type="match status" value="1"/>
</dbReference>
<evidence type="ECO:0000256" key="2">
    <source>
        <dbReference type="ARBA" id="ARBA00022679"/>
    </source>
</evidence>
<keyword evidence="5" id="KW-1185">Reference proteome</keyword>
<dbReference type="RefSeq" id="WP_199404739.1">
    <property type="nucleotide sequence ID" value="NZ_JAOZFC020000001.1"/>
</dbReference>
<comment type="caution">
    <text evidence="4">The sequence shown here is derived from an EMBL/GenBank/DDBJ whole genome shotgun (WGS) entry which is preliminary data.</text>
</comment>
<dbReference type="PANTHER" id="PTHR22916">
    <property type="entry name" value="GLYCOSYLTRANSFERASE"/>
    <property type="match status" value="1"/>
</dbReference>
<dbReference type="Proteomes" id="UP001146336">
    <property type="component" value="Unassembled WGS sequence"/>
</dbReference>
<evidence type="ECO:0000313" key="5">
    <source>
        <dbReference type="Proteomes" id="UP001146336"/>
    </source>
</evidence>